<accession>A0A183TYP9</accession>
<dbReference type="GO" id="GO:0008324">
    <property type="term" value="F:monoatomic cation transmembrane transporter activity"/>
    <property type="evidence" value="ECO:0007669"/>
    <property type="project" value="TreeGrafter"/>
</dbReference>
<dbReference type="Proteomes" id="UP000050794">
    <property type="component" value="Unassembled WGS sequence"/>
</dbReference>
<sequence>MDAEMKLRQTHDISEALQIKLERLPYVERAFVHCDYKFDGDEHI</sequence>
<organism evidence="3 4">
    <name type="scientific">Toxocara canis</name>
    <name type="common">Canine roundworm</name>
    <dbReference type="NCBI Taxonomy" id="6265"/>
    <lineage>
        <taxon>Eukaryota</taxon>
        <taxon>Metazoa</taxon>
        <taxon>Ecdysozoa</taxon>
        <taxon>Nematoda</taxon>
        <taxon>Chromadorea</taxon>
        <taxon>Rhabditida</taxon>
        <taxon>Spirurina</taxon>
        <taxon>Ascaridomorpha</taxon>
        <taxon>Ascaridoidea</taxon>
        <taxon>Toxocaridae</taxon>
        <taxon>Toxocara</taxon>
    </lineage>
</organism>
<evidence type="ECO:0000256" key="1">
    <source>
        <dbReference type="ARBA" id="ARBA00022448"/>
    </source>
</evidence>
<dbReference type="GO" id="GO:0016020">
    <property type="term" value="C:membrane"/>
    <property type="evidence" value="ECO:0007669"/>
    <property type="project" value="TreeGrafter"/>
</dbReference>
<dbReference type="InterPro" id="IPR036837">
    <property type="entry name" value="Cation_efflux_CTD_sf"/>
</dbReference>
<reference evidence="4" key="1">
    <citation type="submission" date="2016-06" db="UniProtKB">
        <authorList>
            <consortium name="WormBaseParasite"/>
        </authorList>
    </citation>
    <scope>IDENTIFICATION</scope>
</reference>
<dbReference type="WBParaSite" id="TCNE_0000136801-mRNA-1">
    <property type="protein sequence ID" value="TCNE_0000136801-mRNA-1"/>
    <property type="gene ID" value="TCNE_0000136801"/>
</dbReference>
<gene>
    <name evidence="2" type="ORF">TCNE_LOCUS1369</name>
</gene>
<keyword evidence="3" id="KW-1185">Reference proteome</keyword>
<evidence type="ECO:0000313" key="2">
    <source>
        <dbReference type="EMBL" id="VDM26040.1"/>
    </source>
</evidence>
<dbReference type="PANTHER" id="PTHR43840">
    <property type="entry name" value="MITOCHONDRIAL METAL TRANSPORTER 1-RELATED"/>
    <property type="match status" value="1"/>
</dbReference>
<name>A0A183TYP9_TOXCA</name>
<dbReference type="InterPro" id="IPR050291">
    <property type="entry name" value="CDF_Transporter"/>
</dbReference>
<dbReference type="PANTHER" id="PTHR43840:SF13">
    <property type="entry name" value="CATION EFFLUX PROTEIN CYTOPLASMIC DOMAIN-CONTAINING PROTEIN"/>
    <property type="match status" value="1"/>
</dbReference>
<dbReference type="Gene3D" id="3.30.70.1350">
    <property type="entry name" value="Cation efflux protein, cytoplasmic domain"/>
    <property type="match status" value="1"/>
</dbReference>
<keyword evidence="1" id="KW-0813">Transport</keyword>
<evidence type="ECO:0000313" key="3">
    <source>
        <dbReference type="Proteomes" id="UP000050794"/>
    </source>
</evidence>
<protein>
    <submittedName>
        <fullName evidence="4">ZT_dimer domain-containing protein</fullName>
    </submittedName>
</protein>
<dbReference type="AlphaFoldDB" id="A0A183TYP9"/>
<evidence type="ECO:0000313" key="4">
    <source>
        <dbReference type="WBParaSite" id="TCNE_0000136801-mRNA-1"/>
    </source>
</evidence>
<dbReference type="SUPFAM" id="SSF160240">
    <property type="entry name" value="Cation efflux protein cytoplasmic domain-like"/>
    <property type="match status" value="1"/>
</dbReference>
<reference evidence="2 3" key="2">
    <citation type="submission" date="2018-11" db="EMBL/GenBank/DDBJ databases">
        <authorList>
            <consortium name="Pathogen Informatics"/>
        </authorList>
    </citation>
    <scope>NUCLEOTIDE SEQUENCE [LARGE SCALE GENOMIC DNA]</scope>
</reference>
<dbReference type="EMBL" id="UYWY01000995">
    <property type="protein sequence ID" value="VDM26040.1"/>
    <property type="molecule type" value="Genomic_DNA"/>
</dbReference>
<proteinExistence type="predicted"/>